<dbReference type="Pfam" id="PF19807">
    <property type="entry name" value="DUF6290"/>
    <property type="match status" value="1"/>
</dbReference>
<dbReference type="AlphaFoldDB" id="A0A975IF12"/>
<dbReference type="KEGG" id="tpav:HRQ91_08580"/>
<accession>A0A975IF12</accession>
<sequence>MKTTKAKVKSMSISFQPDMFTRIDSYCAERGCSRSWFINKAAELFLAECLEDKADYEAAVTAWNEYEKSGFKSYPADEVFKEAGL</sequence>
<gene>
    <name evidence="1" type="ORF">HRQ91_08580</name>
</gene>
<dbReference type="RefSeq" id="WP_210119158.1">
    <property type="nucleotide sequence ID" value="NZ_CP054142.1"/>
</dbReference>
<name>A0A975IF12_9SPIR</name>
<dbReference type="Proteomes" id="UP000671908">
    <property type="component" value="Chromosome"/>
</dbReference>
<protein>
    <submittedName>
        <fullName evidence="1">Uncharacterized protein</fullName>
    </submittedName>
</protein>
<organism evidence="1 2">
    <name type="scientific">Treponema parvum</name>
    <dbReference type="NCBI Taxonomy" id="138851"/>
    <lineage>
        <taxon>Bacteria</taxon>
        <taxon>Pseudomonadati</taxon>
        <taxon>Spirochaetota</taxon>
        <taxon>Spirochaetia</taxon>
        <taxon>Spirochaetales</taxon>
        <taxon>Treponemataceae</taxon>
        <taxon>Treponema</taxon>
    </lineage>
</organism>
<proteinExistence type="predicted"/>
<reference evidence="1 2" key="1">
    <citation type="journal article" date="2021" name="Microbiol. Resour. Announc.">
        <title>Complete Genome Sequences of Three Human Oral Treponema parvum Isolates.</title>
        <authorList>
            <person name="Zeng H."/>
            <person name="Watt R.M."/>
        </authorList>
    </citation>
    <scope>NUCLEOTIDE SEQUENCE [LARGE SCALE GENOMIC DNA]</scope>
    <source>
        <strain evidence="1 2">ATCC 700770</strain>
    </source>
</reference>
<keyword evidence="2" id="KW-1185">Reference proteome</keyword>
<dbReference type="EMBL" id="CP054142">
    <property type="protein sequence ID" value="QTQ14506.1"/>
    <property type="molecule type" value="Genomic_DNA"/>
</dbReference>
<dbReference type="InterPro" id="IPR046257">
    <property type="entry name" value="DUF6290"/>
</dbReference>
<evidence type="ECO:0000313" key="2">
    <source>
        <dbReference type="Proteomes" id="UP000671908"/>
    </source>
</evidence>
<evidence type="ECO:0000313" key="1">
    <source>
        <dbReference type="EMBL" id="QTQ14506.1"/>
    </source>
</evidence>